<dbReference type="PANTHER" id="PTHR33987">
    <property type="entry name" value="CALCINEURIN-LIKE METALLO-PHOSPHOESTERASE SUPERFAMILY PROTEIN"/>
    <property type="match status" value="1"/>
</dbReference>
<dbReference type="CDD" id="cd07389">
    <property type="entry name" value="MPP_PhoD"/>
    <property type="match status" value="1"/>
</dbReference>
<dbReference type="EnsemblPlants" id="Kaladp0068s0087.1.v1.1">
    <property type="protein sequence ID" value="Kaladp0068s0087.1.v1.1"/>
    <property type="gene ID" value="Kaladp0068s0087.v1.1"/>
</dbReference>
<dbReference type="Gramene" id="Kaladp0068s0087.1.v1.1">
    <property type="protein sequence ID" value="Kaladp0068s0087.1.v1.1"/>
    <property type="gene ID" value="Kaladp0068s0087.v1.1"/>
</dbReference>
<dbReference type="Proteomes" id="UP000594263">
    <property type="component" value="Unplaced"/>
</dbReference>
<accession>A0A7N0UH40</accession>
<dbReference type="InterPro" id="IPR029052">
    <property type="entry name" value="Metallo-depent_PP-like"/>
</dbReference>
<keyword evidence="1" id="KW-1133">Transmembrane helix</keyword>
<reference evidence="4" key="1">
    <citation type="submission" date="2021-01" db="UniProtKB">
        <authorList>
            <consortium name="EnsemblPlants"/>
        </authorList>
    </citation>
    <scope>IDENTIFICATION</scope>
</reference>
<evidence type="ECO:0000256" key="1">
    <source>
        <dbReference type="SAM" id="Phobius"/>
    </source>
</evidence>
<evidence type="ECO:0000313" key="5">
    <source>
        <dbReference type="Proteomes" id="UP000594263"/>
    </source>
</evidence>
<keyword evidence="2" id="KW-0732">Signal</keyword>
<dbReference type="PANTHER" id="PTHR33987:SF1">
    <property type="entry name" value="CALCINEURIN-LIKE METALLO-PHOSPHOESTERASE SUPERFAMILY PROTEIN"/>
    <property type="match status" value="1"/>
</dbReference>
<evidence type="ECO:0000313" key="4">
    <source>
        <dbReference type="EnsemblPlants" id="Kaladp0068s0087.1.v1.1"/>
    </source>
</evidence>
<feature type="domain" description="PhoD-like phosphatase metallophosphatase" evidence="3">
    <location>
        <begin position="46"/>
        <end position="298"/>
    </location>
</feature>
<keyword evidence="1" id="KW-0812">Transmembrane</keyword>
<dbReference type="AlphaFoldDB" id="A0A7N0UH40"/>
<proteinExistence type="predicted"/>
<feature type="transmembrane region" description="Helical" evidence="1">
    <location>
        <begin position="423"/>
        <end position="442"/>
    </location>
</feature>
<dbReference type="InterPro" id="IPR038607">
    <property type="entry name" value="PhoD-like_sf"/>
</dbReference>
<protein>
    <recommendedName>
        <fullName evidence="3">PhoD-like phosphatase metallophosphatase domain-containing protein</fullName>
    </recommendedName>
</protein>
<feature type="chain" id="PRO_5029743127" description="PhoD-like phosphatase metallophosphatase domain-containing protein" evidence="2">
    <location>
        <begin position="33"/>
        <end position="494"/>
    </location>
</feature>
<name>A0A7N0UH40_KALFE</name>
<dbReference type="SUPFAM" id="SSF56300">
    <property type="entry name" value="Metallo-dependent phosphatases"/>
    <property type="match status" value="1"/>
</dbReference>
<keyword evidence="1" id="KW-0472">Membrane</keyword>
<feature type="transmembrane region" description="Helical" evidence="1">
    <location>
        <begin position="449"/>
        <end position="469"/>
    </location>
</feature>
<organism evidence="4 5">
    <name type="scientific">Kalanchoe fedtschenkoi</name>
    <name type="common">Lavender scallops</name>
    <name type="synonym">South American air plant</name>
    <dbReference type="NCBI Taxonomy" id="63787"/>
    <lineage>
        <taxon>Eukaryota</taxon>
        <taxon>Viridiplantae</taxon>
        <taxon>Streptophyta</taxon>
        <taxon>Embryophyta</taxon>
        <taxon>Tracheophyta</taxon>
        <taxon>Spermatophyta</taxon>
        <taxon>Magnoliopsida</taxon>
        <taxon>eudicotyledons</taxon>
        <taxon>Gunneridae</taxon>
        <taxon>Pentapetalae</taxon>
        <taxon>Saxifragales</taxon>
        <taxon>Crassulaceae</taxon>
        <taxon>Kalanchoe</taxon>
    </lineage>
</organism>
<dbReference type="InterPro" id="IPR018946">
    <property type="entry name" value="PhoD-like_MPP"/>
</dbReference>
<dbReference type="OMA" id="EHGFETW"/>
<dbReference type="Pfam" id="PF09423">
    <property type="entry name" value="PhoD"/>
    <property type="match status" value="1"/>
</dbReference>
<sequence>MELRAEAAAARSLVAVTGVSLALLILLLSASASTSREEECMVSRIAFGSCANQSAPQPIWDAVNEFNPQLFIWLGDNIYGDNKRPFRVFGKERTIGPWKNVPRFVPATEQEMVSKYEKAKSNPGYIRLRKSAKVIGTWDDHDYGINDAGKEFEGKIVNQRLMLDFLDEPPDSPRRKQAGVYASYTFGPIGKQIKVILLDTRYHRDPMQSDGTVLGDEQWKWLEKELNGPPTALTVIGSSVQVVSNLSATMVPLFATEGWGRFPTERKRLFKAINDSKRDGVVFISGDVHFGEISRYDCATGYPLYDITASGITQAVEKATPRPFHLLLRFLAWMTPTTMRVKNQNCRFKSCTYAQPNFGVIEIDWNVNPATLTLQIRDVKGSPAASVKTLLSELHSNSVTKPDKSGRHCQLESDLPWLVRHRLAIFVLSSLAGTLAFSNILVSTLQVCSFHLTVLFLLFGCHIFVTYFSSAGGYSRLDRRCCGVHQTMYPQMQV</sequence>
<keyword evidence="5" id="KW-1185">Reference proteome</keyword>
<evidence type="ECO:0000259" key="3">
    <source>
        <dbReference type="Pfam" id="PF09423"/>
    </source>
</evidence>
<evidence type="ECO:0000256" key="2">
    <source>
        <dbReference type="SAM" id="SignalP"/>
    </source>
</evidence>
<feature type="signal peptide" evidence="2">
    <location>
        <begin position="1"/>
        <end position="32"/>
    </location>
</feature>
<dbReference type="Gene3D" id="3.60.21.70">
    <property type="entry name" value="PhoD-like phosphatase"/>
    <property type="match status" value="1"/>
</dbReference>